<keyword evidence="1" id="KW-0812">Transmembrane</keyword>
<comment type="caution">
    <text evidence="2">The sequence shown here is derived from an EMBL/GenBank/DDBJ whole genome shotgun (WGS) entry which is preliminary data.</text>
</comment>
<dbReference type="Proteomes" id="UP001596274">
    <property type="component" value="Unassembled WGS sequence"/>
</dbReference>
<keyword evidence="1" id="KW-0472">Membrane</keyword>
<feature type="non-terminal residue" evidence="2">
    <location>
        <position position="1"/>
    </location>
</feature>
<keyword evidence="1" id="KW-1133">Transmembrane helix</keyword>
<gene>
    <name evidence="2" type="ORF">ACFQDD_08940</name>
</gene>
<reference evidence="2 3" key="1">
    <citation type="journal article" date="2019" name="Int. J. Syst. Evol. Microbiol.">
        <title>The Global Catalogue of Microorganisms (GCM) 10K type strain sequencing project: providing services to taxonomists for standard genome sequencing and annotation.</title>
        <authorList>
            <consortium name="The Broad Institute Genomics Platform"/>
            <consortium name="The Broad Institute Genome Sequencing Center for Infectious Disease"/>
            <person name="Wu L."/>
            <person name="Ma J."/>
        </authorList>
    </citation>
    <scope>NUCLEOTIDE SEQUENCE [LARGE SCALE GENOMIC DNA]</scope>
    <source>
        <strain evidence="2 3">PJ61</strain>
    </source>
</reference>
<accession>A0ABD5T351</accession>
<feature type="transmembrane region" description="Helical" evidence="1">
    <location>
        <begin position="17"/>
        <end position="36"/>
    </location>
</feature>
<evidence type="ECO:0000313" key="2">
    <source>
        <dbReference type="EMBL" id="MFC6771639.1"/>
    </source>
</evidence>
<evidence type="ECO:0000256" key="1">
    <source>
        <dbReference type="SAM" id="Phobius"/>
    </source>
</evidence>
<feature type="transmembrane region" description="Helical" evidence="1">
    <location>
        <begin position="48"/>
        <end position="67"/>
    </location>
</feature>
<proteinExistence type="predicted"/>
<sequence length="69" mass="7208">VVAIAVSPVPYLTGTFGGVYLFGVAVADAVMLFACYESFADPATAQRRFKYGTFLATVAFVAGRAVVPV</sequence>
<dbReference type="AlphaFoldDB" id="A0ABD5T351"/>
<evidence type="ECO:0000313" key="3">
    <source>
        <dbReference type="Proteomes" id="UP001596274"/>
    </source>
</evidence>
<name>A0ABD5T351_9EURY</name>
<dbReference type="EMBL" id="JBHSWT010000441">
    <property type="protein sequence ID" value="MFC6771639.1"/>
    <property type="molecule type" value="Genomic_DNA"/>
</dbReference>
<organism evidence="2 3">
    <name type="scientific">Halorubrum pallidum</name>
    <dbReference type="NCBI Taxonomy" id="1526114"/>
    <lineage>
        <taxon>Archaea</taxon>
        <taxon>Methanobacteriati</taxon>
        <taxon>Methanobacteriota</taxon>
        <taxon>Stenosarchaea group</taxon>
        <taxon>Halobacteria</taxon>
        <taxon>Halobacteriales</taxon>
        <taxon>Haloferacaceae</taxon>
        <taxon>Halorubrum</taxon>
    </lineage>
</organism>
<keyword evidence="3" id="KW-1185">Reference proteome</keyword>
<protein>
    <submittedName>
        <fullName evidence="2">Geranylgeranylglycerol-phosphate geranylgeranyltransferase</fullName>
    </submittedName>
</protein>